<evidence type="ECO:0000313" key="2">
    <source>
        <dbReference type="Proteomes" id="UP000503349"/>
    </source>
</evidence>
<dbReference type="AlphaFoldDB" id="A0A6G1PY83"/>
<reference evidence="1 2" key="1">
    <citation type="submission" date="2019-02" db="EMBL/GenBank/DDBJ databases">
        <title>Opniocepnalus argus genome.</title>
        <authorList>
            <person name="Zhou C."/>
            <person name="Xiao S."/>
        </authorList>
    </citation>
    <scope>NUCLEOTIDE SEQUENCE [LARGE SCALE GENOMIC DNA]</scope>
    <source>
        <strain evidence="1">OARG1902GOOAL</strain>
        <tissue evidence="1">Muscle</tissue>
    </source>
</reference>
<accession>A0A6G1PY83</accession>
<reference evidence="2" key="2">
    <citation type="submission" date="2019-02" db="EMBL/GenBank/DDBJ databases">
        <title>Opniocepnalus argus Var Kimnra genome.</title>
        <authorList>
            <person name="Zhou C."/>
            <person name="Xiao S."/>
        </authorList>
    </citation>
    <scope>NUCLEOTIDE SEQUENCE [LARGE SCALE GENOMIC DNA]</scope>
</reference>
<dbReference type="EMBL" id="CM015721">
    <property type="protein sequence ID" value="KAF3694938.1"/>
    <property type="molecule type" value="Genomic_DNA"/>
</dbReference>
<protein>
    <submittedName>
        <fullName evidence="1">Uncharacterized protein</fullName>
    </submittedName>
</protein>
<evidence type="ECO:0000313" key="1">
    <source>
        <dbReference type="EMBL" id="KAF3694938.1"/>
    </source>
</evidence>
<proteinExistence type="predicted"/>
<organism evidence="1 2">
    <name type="scientific">Channa argus</name>
    <name type="common">Northern snakehead</name>
    <name type="synonym">Ophicephalus argus</name>
    <dbReference type="NCBI Taxonomy" id="215402"/>
    <lineage>
        <taxon>Eukaryota</taxon>
        <taxon>Metazoa</taxon>
        <taxon>Chordata</taxon>
        <taxon>Craniata</taxon>
        <taxon>Vertebrata</taxon>
        <taxon>Euteleostomi</taxon>
        <taxon>Actinopterygii</taxon>
        <taxon>Neopterygii</taxon>
        <taxon>Teleostei</taxon>
        <taxon>Neoteleostei</taxon>
        <taxon>Acanthomorphata</taxon>
        <taxon>Anabantaria</taxon>
        <taxon>Anabantiformes</taxon>
        <taxon>Channoidei</taxon>
        <taxon>Channidae</taxon>
        <taxon>Channa</taxon>
    </lineage>
</organism>
<dbReference type="Proteomes" id="UP000503349">
    <property type="component" value="Chromosome 10"/>
</dbReference>
<gene>
    <name evidence="1" type="ORF">EXN66_Car010614</name>
</gene>
<keyword evidence="2" id="KW-1185">Reference proteome</keyword>
<sequence>MDYCPIALQKYGATQYHILFIKCQCMTPTTFQRWYVETTYSSESEKEAL</sequence>
<name>A0A6G1PY83_CHAAH</name>